<dbReference type="GO" id="GO:0031380">
    <property type="term" value="C:nuclear RNA-directed RNA polymerase complex"/>
    <property type="evidence" value="ECO:0007669"/>
    <property type="project" value="TreeGrafter"/>
</dbReference>
<feature type="compositionally biased region" description="Polar residues" evidence="2">
    <location>
        <begin position="42"/>
        <end position="60"/>
    </location>
</feature>
<evidence type="ECO:0000259" key="3">
    <source>
        <dbReference type="Pfam" id="PF05183"/>
    </source>
</evidence>
<organism evidence="4 5">
    <name type="scientific">Leucocoprinus birnbaumii</name>
    <dbReference type="NCBI Taxonomy" id="56174"/>
    <lineage>
        <taxon>Eukaryota</taxon>
        <taxon>Fungi</taxon>
        <taxon>Dikarya</taxon>
        <taxon>Basidiomycota</taxon>
        <taxon>Agaricomycotina</taxon>
        <taxon>Agaricomycetes</taxon>
        <taxon>Agaricomycetidae</taxon>
        <taxon>Agaricales</taxon>
        <taxon>Agaricineae</taxon>
        <taxon>Agaricaceae</taxon>
        <taxon>Leucocoprinus</taxon>
    </lineage>
</organism>
<accession>A0AAD5VV21</accession>
<feature type="compositionally biased region" description="Low complexity" evidence="2">
    <location>
        <begin position="395"/>
        <end position="407"/>
    </location>
</feature>
<dbReference type="Pfam" id="PF05183">
    <property type="entry name" value="RdRP"/>
    <property type="match status" value="1"/>
</dbReference>
<dbReference type="GO" id="GO:0003723">
    <property type="term" value="F:RNA binding"/>
    <property type="evidence" value="ECO:0007669"/>
    <property type="project" value="UniProtKB-KW"/>
</dbReference>
<dbReference type="CDD" id="cd22265">
    <property type="entry name" value="UDM1_RNF168"/>
    <property type="match status" value="1"/>
</dbReference>
<feature type="compositionally biased region" description="Basic and acidic residues" evidence="2">
    <location>
        <begin position="579"/>
        <end position="590"/>
    </location>
</feature>
<feature type="compositionally biased region" description="Basic and acidic residues" evidence="2">
    <location>
        <begin position="10"/>
        <end position="25"/>
    </location>
</feature>
<feature type="region of interest" description="Disordered" evidence="2">
    <location>
        <begin position="871"/>
        <end position="934"/>
    </location>
</feature>
<protein>
    <recommendedName>
        <fullName evidence="3">RDRP core domain-containing protein</fullName>
    </recommendedName>
</protein>
<dbReference type="PANTHER" id="PTHR23079:SF14">
    <property type="entry name" value="RNA-DEPENDENT RNA POLYMERASE"/>
    <property type="match status" value="1"/>
</dbReference>
<name>A0AAD5VV21_9AGAR</name>
<dbReference type="Proteomes" id="UP001213000">
    <property type="component" value="Unassembled WGS sequence"/>
</dbReference>
<evidence type="ECO:0000256" key="2">
    <source>
        <dbReference type="SAM" id="MobiDB-lite"/>
    </source>
</evidence>
<gene>
    <name evidence="4" type="ORF">NP233_g4567</name>
</gene>
<keyword evidence="1" id="KW-0175">Coiled coil</keyword>
<feature type="compositionally biased region" description="Low complexity" evidence="2">
    <location>
        <begin position="61"/>
        <end position="80"/>
    </location>
</feature>
<feature type="compositionally biased region" description="Acidic residues" evidence="2">
    <location>
        <begin position="155"/>
        <end position="169"/>
    </location>
</feature>
<feature type="compositionally biased region" description="Low complexity" evidence="2">
    <location>
        <begin position="881"/>
        <end position="905"/>
    </location>
</feature>
<keyword evidence="5" id="KW-1185">Reference proteome</keyword>
<dbReference type="GO" id="GO:0003968">
    <property type="term" value="F:RNA-directed RNA polymerase activity"/>
    <property type="evidence" value="ECO:0007669"/>
    <property type="project" value="UniProtKB-KW"/>
</dbReference>
<evidence type="ECO:0000313" key="5">
    <source>
        <dbReference type="Proteomes" id="UP001213000"/>
    </source>
</evidence>
<reference evidence="4" key="1">
    <citation type="submission" date="2022-07" db="EMBL/GenBank/DDBJ databases">
        <title>Genome Sequence of Leucocoprinus birnbaumii.</title>
        <authorList>
            <person name="Buettner E."/>
        </authorList>
    </citation>
    <scope>NUCLEOTIDE SEQUENCE</scope>
    <source>
        <strain evidence="4">VT141</strain>
    </source>
</reference>
<evidence type="ECO:0000256" key="1">
    <source>
        <dbReference type="SAM" id="Coils"/>
    </source>
</evidence>
<feature type="region of interest" description="Disordered" evidence="2">
    <location>
        <begin position="731"/>
        <end position="851"/>
    </location>
</feature>
<feature type="domain" description="RDRP core" evidence="3">
    <location>
        <begin position="1085"/>
        <end position="1726"/>
    </location>
</feature>
<feature type="compositionally biased region" description="Polar residues" evidence="2">
    <location>
        <begin position="871"/>
        <end position="880"/>
    </location>
</feature>
<feature type="compositionally biased region" description="Polar residues" evidence="2">
    <location>
        <begin position="913"/>
        <end position="922"/>
    </location>
</feature>
<dbReference type="PANTHER" id="PTHR23079">
    <property type="entry name" value="RNA-DEPENDENT RNA POLYMERASE"/>
    <property type="match status" value="1"/>
</dbReference>
<proteinExistence type="predicted"/>
<feature type="region of interest" description="Disordered" evidence="2">
    <location>
        <begin position="369"/>
        <end position="455"/>
    </location>
</feature>
<feature type="compositionally biased region" description="Polar residues" evidence="2">
    <location>
        <begin position="811"/>
        <end position="826"/>
    </location>
</feature>
<feature type="compositionally biased region" description="Low complexity" evidence="2">
    <location>
        <begin position="737"/>
        <end position="768"/>
    </location>
</feature>
<feature type="compositionally biased region" description="Low complexity" evidence="2">
    <location>
        <begin position="414"/>
        <end position="438"/>
    </location>
</feature>
<feature type="compositionally biased region" description="Low complexity" evidence="2">
    <location>
        <begin position="564"/>
        <end position="578"/>
    </location>
</feature>
<evidence type="ECO:0000313" key="4">
    <source>
        <dbReference type="EMBL" id="KAJ3570203.1"/>
    </source>
</evidence>
<dbReference type="InterPro" id="IPR057596">
    <property type="entry name" value="RDRP_core"/>
</dbReference>
<feature type="compositionally biased region" description="Gly residues" evidence="2">
    <location>
        <begin position="630"/>
        <end position="641"/>
    </location>
</feature>
<feature type="compositionally biased region" description="Polar residues" evidence="2">
    <location>
        <begin position="371"/>
        <end position="380"/>
    </location>
</feature>
<comment type="caution">
    <text evidence="4">The sequence shown here is derived from an EMBL/GenBank/DDBJ whole genome shotgun (WGS) entry which is preliminary data.</text>
</comment>
<feature type="coiled-coil region" evidence="1">
    <location>
        <begin position="486"/>
        <end position="537"/>
    </location>
</feature>
<sequence length="1924" mass="215573">MRRLAAVFSSKRDKSDSHHQSDHSHPSSQPFKKHLKIPLNIGFSSPQLRTPSSITSTPQLSSVSDHGQSSGSSSGSASVSLPTPEDDSQPPSLARTSTRRSWKNWLGGKRSEPEPPPIPDHPKPPGWDRQMSAWEERPPTLQGPRRHAVHKDTDETGDETSEDYDDEESVSTSDHPRSPVNRPGFVASPQRARHNLEILIKNGISPPLSATPFVQHSADYLFPRSCNRPRPRPVFDMRRIMFKQRLLNRLHQLSADDEKAILPFALKASPVPVSTPSLPSHESIRPPKSSQILAASPGVRRWISRPCFEDRFSIFLPSQDGIRKTPVVGTLAVTAIEYSEFLDVMVDPDFDPSLPPPELSQEVQWAPSIPDSMSRQTPLSAPTGDIAMQSPSVNSRPSYLPSPSPLRNQHKSDVSLSDSTSQSTILAPASYMAPSPSSQKSKMNPRPESVPATQASVAAPVKRVVRFVEEDTEDKVPLHLVRQKKKQEEKAKFLRAEQRKRMMEQEQERRRLEAEAIEQERRRVLKEKERKDMEQRRFAEVVASTRFRRETQRAGIIPGLKLDSNGSLLAPSSSTSSLRESERNRPREPRGSSLMPHHTGSSTSILRRDASDSALPPSHLYSETSSYRAGSGGYSPGGSTSGHGHHSRPGSMYSSSSEDGWMNIKRHSAMSNSFNRPLPDRMVSYPTWSGSNQSLHSLPSPVFIPQVPSLPVMPELMNDFVLLPPSAPFMMHNGRQSRNSSPGRSTSSGSLRGGSPSSSSERIPSRQSTMRPKEPHTPSPSSSFNHVDSRPTHTRSGSGDSRRSSMPIPLSNRTSTPHSQPSSLSRGDSPDVATSLVREPSGDSLPPSQFSQYFDNDSSFWDEAKGLNIYSEETQINTPPTSLSSGNLRTNSSSTSTSISSASKLTSHESLKRNSSLTSNGPCESPRPAKKPRITVQDSSHLPFINLSPPDGLRNKIEAAKLPFSVHWELARLVSRGKLHWDTSSGGKAIQFSDIDFLKPSEDSTNKQAEGIAKVHESFLSKENGDTQFTIRSRDERTANDPWIEFEKEEAFIAGNPGSELPNPNGGKVHFTAMLRLDKAPGTVKFKIELNPAQLATSCSFTRRFGSKSFFRLKLSKELVCSDSDNGLVDFLTRPIMLCNAIYRAFFGKEQTVFYFKTNERWDANRGGLVAGPPSSGWGLQKFFDWANPIHCNQGQTMAKWAARFALGLSSSIHGITLEEAQIKEIVDIKSDSGSDMTDGAGYISRALLHELARLHDWPNPRPSVLQVRVNGAKGLLVEHPNLDGWEIQLRPSLIKIRYPAPLDPTHRTIDILRTSHARSPTRISTDILINLSENGVNTKVLKEMIQKTFDAQIQPLLQWDLEDLSILRELWVNFERAGSVVKSRRAREEVALARVSGHTEHDTTEEVPEDDEEAQVFDDAAYSSVEWWPDDVSGCPSSLEETIIAFLDAGFRPADCAILREKIVGVVKKTITRTVHNCYVDIPLSASAWIIPDPYKVLEPNELFFKTSQPILTTVDGNKLDILQGDVLITRDPCRLPTDVQKWKAVDKSQLHYLRDVIVLSVKGTRRAADWLAGGDYDGDKAKLIWEPDLVKDFTNADDHFADAPDNLDKHFKTQNEKVDHFLKCVESLPAECRLLEMQKHLLGTMTGQGKVGAYSGFHEYSTLVKGYHHPETKLLAYIFNTVLDGRKTGKTIKEEVYAKHSKELGKRLHWKEFLKPPEDRKYADKSNINPVRRARQPFIMETLVKFLKNLGETKTAAVEDWMRGFPQKLDMRLVEPIHEIDRKIAALSKKNKQETASLLQDDLNLIKTHVRNMYCEHMKAINSSNFKDLQIQKRQDILRILSQKFHSQPQVSEYEVLTKDQSDRLKASYAYQYDFELGRKHSRFPWNVAFRVLSCIKAGNEIKAVHKDFYNFMVIKLPKRHH</sequence>
<feature type="region of interest" description="Disordered" evidence="2">
    <location>
        <begin position="558"/>
        <end position="658"/>
    </location>
</feature>
<dbReference type="GO" id="GO:0030422">
    <property type="term" value="P:siRNA processing"/>
    <property type="evidence" value="ECO:0007669"/>
    <property type="project" value="TreeGrafter"/>
</dbReference>
<dbReference type="InterPro" id="IPR007855">
    <property type="entry name" value="RDRP"/>
</dbReference>
<feature type="region of interest" description="Disordered" evidence="2">
    <location>
        <begin position="1"/>
        <end position="188"/>
    </location>
</feature>
<dbReference type="EMBL" id="JANIEX010000249">
    <property type="protein sequence ID" value="KAJ3570203.1"/>
    <property type="molecule type" value="Genomic_DNA"/>
</dbReference>